<feature type="signal peptide" evidence="3">
    <location>
        <begin position="1"/>
        <end position="19"/>
    </location>
</feature>
<dbReference type="CDD" id="cd00117">
    <property type="entry name" value="TFP"/>
    <property type="match status" value="1"/>
</dbReference>
<name>A0A210Q5L8_MIZYE</name>
<evidence type="ECO:0008006" key="6">
    <source>
        <dbReference type="Google" id="ProtNLM"/>
    </source>
</evidence>
<reference evidence="4 5" key="1">
    <citation type="journal article" date="2017" name="Nat. Ecol. Evol.">
        <title>Scallop genome provides insights into evolution of bilaterian karyotype and development.</title>
        <authorList>
            <person name="Wang S."/>
            <person name="Zhang J."/>
            <person name="Jiao W."/>
            <person name="Li J."/>
            <person name="Xun X."/>
            <person name="Sun Y."/>
            <person name="Guo X."/>
            <person name="Huan P."/>
            <person name="Dong B."/>
            <person name="Zhang L."/>
            <person name="Hu X."/>
            <person name="Sun X."/>
            <person name="Wang J."/>
            <person name="Zhao C."/>
            <person name="Wang Y."/>
            <person name="Wang D."/>
            <person name="Huang X."/>
            <person name="Wang R."/>
            <person name="Lv J."/>
            <person name="Li Y."/>
            <person name="Zhang Z."/>
            <person name="Liu B."/>
            <person name="Lu W."/>
            <person name="Hui Y."/>
            <person name="Liang J."/>
            <person name="Zhou Z."/>
            <person name="Hou R."/>
            <person name="Li X."/>
            <person name="Liu Y."/>
            <person name="Li H."/>
            <person name="Ning X."/>
            <person name="Lin Y."/>
            <person name="Zhao L."/>
            <person name="Xing Q."/>
            <person name="Dou J."/>
            <person name="Li Y."/>
            <person name="Mao J."/>
            <person name="Guo H."/>
            <person name="Dou H."/>
            <person name="Li T."/>
            <person name="Mu C."/>
            <person name="Jiang W."/>
            <person name="Fu Q."/>
            <person name="Fu X."/>
            <person name="Miao Y."/>
            <person name="Liu J."/>
            <person name="Yu Q."/>
            <person name="Li R."/>
            <person name="Liao H."/>
            <person name="Li X."/>
            <person name="Kong Y."/>
            <person name="Jiang Z."/>
            <person name="Chourrout D."/>
            <person name="Li R."/>
            <person name="Bao Z."/>
        </authorList>
    </citation>
    <scope>NUCLEOTIDE SEQUENCE [LARGE SCALE GENOMIC DNA]</scope>
    <source>
        <strain evidence="4 5">PY_sf001</strain>
    </source>
</reference>
<protein>
    <recommendedName>
        <fullName evidence="6">Protein quiver</fullName>
    </recommendedName>
</protein>
<dbReference type="Pfam" id="PF17064">
    <property type="entry name" value="QVR"/>
    <property type="match status" value="1"/>
</dbReference>
<keyword evidence="1 3" id="KW-0732">Signal</keyword>
<proteinExistence type="predicted"/>
<evidence type="ECO:0000313" key="4">
    <source>
        <dbReference type="EMBL" id="OWF44027.1"/>
    </source>
</evidence>
<dbReference type="GO" id="GO:0032222">
    <property type="term" value="P:regulation of synaptic transmission, cholinergic"/>
    <property type="evidence" value="ECO:0007669"/>
    <property type="project" value="InterPro"/>
</dbReference>
<dbReference type="OrthoDB" id="6083863at2759"/>
<feature type="chain" id="PRO_5021389443" description="Protein quiver" evidence="3">
    <location>
        <begin position="20"/>
        <end position="139"/>
    </location>
</feature>
<sequence>MRILFTVFIISTFWRNISTTSTVCWECTSLDDEWCTEHFVGKDLSPYTAETVNCTGSCMKLVAMVDINKRFYVRTCDVTDGVPGTCQTGSHVLGIPRSTICVCPTDRCNKAPRQHNGPTDTLITLLFEIQIIIFWTNKT</sequence>
<comment type="caution">
    <text evidence="4">The sequence shown here is derived from an EMBL/GenBank/DDBJ whole genome shotgun (WGS) entry which is preliminary data.</text>
</comment>
<dbReference type="AlphaFoldDB" id="A0A210Q5L8"/>
<evidence type="ECO:0000256" key="3">
    <source>
        <dbReference type="SAM" id="SignalP"/>
    </source>
</evidence>
<keyword evidence="5" id="KW-1185">Reference proteome</keyword>
<dbReference type="InterPro" id="IPR031424">
    <property type="entry name" value="QVR-like"/>
</dbReference>
<gene>
    <name evidence="4" type="ORF">KP79_PYT21162</name>
</gene>
<organism evidence="4 5">
    <name type="scientific">Mizuhopecten yessoensis</name>
    <name type="common">Japanese scallop</name>
    <name type="synonym">Patinopecten yessoensis</name>
    <dbReference type="NCBI Taxonomy" id="6573"/>
    <lineage>
        <taxon>Eukaryota</taxon>
        <taxon>Metazoa</taxon>
        <taxon>Spiralia</taxon>
        <taxon>Lophotrochozoa</taxon>
        <taxon>Mollusca</taxon>
        <taxon>Bivalvia</taxon>
        <taxon>Autobranchia</taxon>
        <taxon>Pteriomorphia</taxon>
        <taxon>Pectinida</taxon>
        <taxon>Pectinoidea</taxon>
        <taxon>Pectinidae</taxon>
        <taxon>Mizuhopecten</taxon>
    </lineage>
</organism>
<dbReference type="GO" id="GO:0030431">
    <property type="term" value="P:sleep"/>
    <property type="evidence" value="ECO:0007669"/>
    <property type="project" value="InterPro"/>
</dbReference>
<evidence type="ECO:0000256" key="2">
    <source>
        <dbReference type="ARBA" id="ARBA00023180"/>
    </source>
</evidence>
<evidence type="ECO:0000313" key="5">
    <source>
        <dbReference type="Proteomes" id="UP000242188"/>
    </source>
</evidence>
<dbReference type="EMBL" id="NEDP02004925">
    <property type="protein sequence ID" value="OWF44027.1"/>
    <property type="molecule type" value="Genomic_DNA"/>
</dbReference>
<dbReference type="InterPro" id="IPR050975">
    <property type="entry name" value="Sleep_regulator"/>
</dbReference>
<evidence type="ECO:0000256" key="1">
    <source>
        <dbReference type="ARBA" id="ARBA00022729"/>
    </source>
</evidence>
<dbReference type="Proteomes" id="UP000242188">
    <property type="component" value="Unassembled WGS sequence"/>
</dbReference>
<dbReference type="PANTHER" id="PTHR33562">
    <property type="entry name" value="ATILLA, ISOFORM B-RELATED-RELATED"/>
    <property type="match status" value="1"/>
</dbReference>
<keyword evidence="2" id="KW-0325">Glycoprotein</keyword>
<accession>A0A210Q5L8</accession>